<dbReference type="VEuPathDB" id="VectorBase:HLOH_060624"/>
<protein>
    <submittedName>
        <fullName evidence="1">Uncharacterized protein</fullName>
    </submittedName>
</protein>
<dbReference type="Proteomes" id="UP000821853">
    <property type="component" value="Unassembled WGS sequence"/>
</dbReference>
<proteinExistence type="predicted"/>
<sequence>MVKATKKAPYQIPERVVHQEPDTILYTSPRASNVQFFCEQQLQNALTTKKHTTPMGKCKQASISFSERLQQLYRKEKKQTQKRARRGV</sequence>
<gene>
    <name evidence="1" type="ORF">HPB48_020349</name>
</gene>
<keyword evidence="2" id="KW-1185">Reference proteome</keyword>
<organism evidence="1 2">
    <name type="scientific">Haemaphysalis longicornis</name>
    <name type="common">Bush tick</name>
    <dbReference type="NCBI Taxonomy" id="44386"/>
    <lineage>
        <taxon>Eukaryota</taxon>
        <taxon>Metazoa</taxon>
        <taxon>Ecdysozoa</taxon>
        <taxon>Arthropoda</taxon>
        <taxon>Chelicerata</taxon>
        <taxon>Arachnida</taxon>
        <taxon>Acari</taxon>
        <taxon>Parasitiformes</taxon>
        <taxon>Ixodida</taxon>
        <taxon>Ixodoidea</taxon>
        <taxon>Ixodidae</taxon>
        <taxon>Haemaphysalinae</taxon>
        <taxon>Haemaphysalis</taxon>
    </lineage>
</organism>
<evidence type="ECO:0000313" key="1">
    <source>
        <dbReference type="EMBL" id="KAH9378790.1"/>
    </source>
</evidence>
<name>A0A9J6GJZ5_HAELO</name>
<dbReference type="AlphaFoldDB" id="A0A9J6GJZ5"/>
<accession>A0A9J6GJZ5</accession>
<reference evidence="1 2" key="1">
    <citation type="journal article" date="2020" name="Cell">
        <title>Large-Scale Comparative Analyses of Tick Genomes Elucidate Their Genetic Diversity and Vector Capacities.</title>
        <authorList>
            <consortium name="Tick Genome and Microbiome Consortium (TIGMIC)"/>
            <person name="Jia N."/>
            <person name="Wang J."/>
            <person name="Shi W."/>
            <person name="Du L."/>
            <person name="Sun Y."/>
            <person name="Zhan W."/>
            <person name="Jiang J.F."/>
            <person name="Wang Q."/>
            <person name="Zhang B."/>
            <person name="Ji P."/>
            <person name="Bell-Sakyi L."/>
            <person name="Cui X.M."/>
            <person name="Yuan T.T."/>
            <person name="Jiang B.G."/>
            <person name="Yang W.F."/>
            <person name="Lam T.T."/>
            <person name="Chang Q.C."/>
            <person name="Ding S.J."/>
            <person name="Wang X.J."/>
            <person name="Zhu J.G."/>
            <person name="Ruan X.D."/>
            <person name="Zhao L."/>
            <person name="Wei J.T."/>
            <person name="Ye R.Z."/>
            <person name="Que T.C."/>
            <person name="Du C.H."/>
            <person name="Zhou Y.H."/>
            <person name="Cheng J.X."/>
            <person name="Dai P.F."/>
            <person name="Guo W.B."/>
            <person name="Han X.H."/>
            <person name="Huang E.J."/>
            <person name="Li L.F."/>
            <person name="Wei W."/>
            <person name="Gao Y.C."/>
            <person name="Liu J.Z."/>
            <person name="Shao H.Z."/>
            <person name="Wang X."/>
            <person name="Wang C.C."/>
            <person name="Yang T.C."/>
            <person name="Huo Q.B."/>
            <person name="Li W."/>
            <person name="Chen H.Y."/>
            <person name="Chen S.E."/>
            <person name="Zhou L.G."/>
            <person name="Ni X.B."/>
            <person name="Tian J.H."/>
            <person name="Sheng Y."/>
            <person name="Liu T."/>
            <person name="Pan Y.S."/>
            <person name="Xia L.Y."/>
            <person name="Li J."/>
            <person name="Zhao F."/>
            <person name="Cao W.C."/>
        </authorList>
    </citation>
    <scope>NUCLEOTIDE SEQUENCE [LARGE SCALE GENOMIC DNA]</scope>
    <source>
        <strain evidence="1">HaeL-2018</strain>
    </source>
</reference>
<dbReference type="EMBL" id="JABSTR010000009">
    <property type="protein sequence ID" value="KAH9378790.1"/>
    <property type="molecule type" value="Genomic_DNA"/>
</dbReference>
<evidence type="ECO:0000313" key="2">
    <source>
        <dbReference type="Proteomes" id="UP000821853"/>
    </source>
</evidence>
<comment type="caution">
    <text evidence="1">The sequence shown here is derived from an EMBL/GenBank/DDBJ whole genome shotgun (WGS) entry which is preliminary data.</text>
</comment>